<organism evidence="1 2">
    <name type="scientific">Anaerolinea thermophila (strain DSM 14523 / JCM 11388 / NBRC 100420 / UNI-1)</name>
    <dbReference type="NCBI Taxonomy" id="926569"/>
    <lineage>
        <taxon>Bacteria</taxon>
        <taxon>Bacillati</taxon>
        <taxon>Chloroflexota</taxon>
        <taxon>Anaerolineae</taxon>
        <taxon>Anaerolineales</taxon>
        <taxon>Anaerolineaceae</taxon>
        <taxon>Anaerolinea</taxon>
    </lineage>
</organism>
<dbReference type="HOGENOM" id="CLU_3195432_0_0_0"/>
<protein>
    <submittedName>
        <fullName evidence="1">Uncharacterized protein</fullName>
    </submittedName>
</protein>
<gene>
    <name evidence="1" type="ordered locus">ANT_00010</name>
</gene>
<dbReference type="EMBL" id="AP012029">
    <property type="protein sequence ID" value="BAJ62035.1"/>
    <property type="molecule type" value="Genomic_DNA"/>
</dbReference>
<proteinExistence type="predicted"/>
<keyword evidence="2" id="KW-1185">Reference proteome</keyword>
<dbReference type="Proteomes" id="UP000008922">
    <property type="component" value="Chromosome"/>
</dbReference>
<sequence>MNLKTHSLYKFSNFIHKQEGLSTVFRKLSTIFVENEENAGFYIWG</sequence>
<dbReference type="InParanoid" id="E8MY90"/>
<accession>E8MY90</accession>
<evidence type="ECO:0000313" key="2">
    <source>
        <dbReference type="Proteomes" id="UP000008922"/>
    </source>
</evidence>
<evidence type="ECO:0000313" key="1">
    <source>
        <dbReference type="EMBL" id="BAJ62035.1"/>
    </source>
</evidence>
<dbReference type="AlphaFoldDB" id="E8MY90"/>
<reference evidence="1 2" key="1">
    <citation type="submission" date="2010-12" db="EMBL/GenBank/DDBJ databases">
        <title>Whole genome sequence of Anaerolinea thermophila UNI-1.</title>
        <authorList>
            <person name="Narita-Yamada S."/>
            <person name="Kishi E."/>
            <person name="Watanabe Y."/>
            <person name="Takasaki K."/>
            <person name="Ankai A."/>
            <person name="Oguchi A."/>
            <person name="Fukui S."/>
            <person name="Takahashi M."/>
            <person name="Yashiro I."/>
            <person name="Hosoyama A."/>
            <person name="Sekiguchi Y."/>
            <person name="Hanada S."/>
            <person name="Fujita N."/>
        </authorList>
    </citation>
    <scope>NUCLEOTIDE SEQUENCE [LARGE SCALE GENOMIC DNA]</scope>
    <source>
        <strain evidence="2">DSM 14523 / JCM 11388 / NBRC 100420 / UNI-1</strain>
    </source>
</reference>
<dbReference type="STRING" id="926569.ANT_00010"/>
<name>E8MY90_ANATU</name>
<dbReference type="KEGG" id="atm:ANT_00010"/>